<name>X1E6Z4_9ZZZZ</name>
<evidence type="ECO:0000313" key="1">
    <source>
        <dbReference type="EMBL" id="GAH12939.1"/>
    </source>
</evidence>
<accession>X1E6Z4</accession>
<dbReference type="AlphaFoldDB" id="X1E6Z4"/>
<proteinExistence type="predicted"/>
<sequence>VGPSGEVIFNQQENNYAAFYVNGKLALFMEADHTLSTDPTVDYETLVTADDDIPNKKYVDDAITAGGATTLDGLTDVTIGSPIVDNDVLTYNSGSGLWEPATPAVVITDHTALSNIGTNTHAQIDTHIATGSPIHYLQSEISITESQISDLQSYLLDITSQSINDLSDVDVVGSPTLVDGMVLTYNGVRWNHEVSAPSILETFDDVREPTGFLNRTDSEISFSDTGSPATRLFTIDVLAPAT</sequence>
<feature type="non-terminal residue" evidence="1">
    <location>
        <position position="1"/>
    </location>
</feature>
<gene>
    <name evidence="1" type="ORF">S01H4_56321</name>
</gene>
<organism evidence="1">
    <name type="scientific">marine sediment metagenome</name>
    <dbReference type="NCBI Taxonomy" id="412755"/>
    <lineage>
        <taxon>unclassified sequences</taxon>
        <taxon>metagenomes</taxon>
        <taxon>ecological metagenomes</taxon>
    </lineage>
</organism>
<reference evidence="1" key="1">
    <citation type="journal article" date="2014" name="Front. Microbiol.">
        <title>High frequency of phylogenetically diverse reductive dehalogenase-homologous genes in deep subseafloor sedimentary metagenomes.</title>
        <authorList>
            <person name="Kawai M."/>
            <person name="Futagami T."/>
            <person name="Toyoda A."/>
            <person name="Takaki Y."/>
            <person name="Nishi S."/>
            <person name="Hori S."/>
            <person name="Arai W."/>
            <person name="Tsubouchi T."/>
            <person name="Morono Y."/>
            <person name="Uchiyama I."/>
            <person name="Ito T."/>
            <person name="Fujiyama A."/>
            <person name="Inagaki F."/>
            <person name="Takami H."/>
        </authorList>
    </citation>
    <scope>NUCLEOTIDE SEQUENCE</scope>
    <source>
        <strain evidence="1">Expedition CK06-06</strain>
    </source>
</reference>
<comment type="caution">
    <text evidence="1">The sequence shown here is derived from an EMBL/GenBank/DDBJ whole genome shotgun (WGS) entry which is preliminary data.</text>
</comment>
<dbReference type="EMBL" id="BART01032623">
    <property type="protein sequence ID" value="GAH12939.1"/>
    <property type="molecule type" value="Genomic_DNA"/>
</dbReference>
<feature type="non-terminal residue" evidence="1">
    <location>
        <position position="242"/>
    </location>
</feature>
<protein>
    <submittedName>
        <fullName evidence="1">Uncharacterized protein</fullName>
    </submittedName>
</protein>